<dbReference type="Gene3D" id="3.30.40.10">
    <property type="entry name" value="Zinc/RING finger domain, C3HC4 (zinc finger)"/>
    <property type="match status" value="1"/>
</dbReference>
<keyword evidence="3" id="KW-0862">Zinc</keyword>
<gene>
    <name evidence="6" type="ORF">N7515_009308</name>
</gene>
<evidence type="ECO:0000256" key="2">
    <source>
        <dbReference type="ARBA" id="ARBA00022771"/>
    </source>
</evidence>
<keyword evidence="7" id="KW-1185">Reference proteome</keyword>
<dbReference type="RefSeq" id="XP_056517851.1">
    <property type="nucleotide sequence ID" value="XM_056670052.1"/>
</dbReference>
<feature type="region of interest" description="Disordered" evidence="4">
    <location>
        <begin position="203"/>
        <end position="235"/>
    </location>
</feature>
<feature type="domain" description="Zinc finger PHD-type" evidence="5">
    <location>
        <begin position="11"/>
        <end position="108"/>
    </location>
</feature>
<dbReference type="InterPro" id="IPR052819">
    <property type="entry name" value="Chromatin_regulatory_protein"/>
</dbReference>
<dbReference type="GO" id="GO:0032221">
    <property type="term" value="C:Rpd3S complex"/>
    <property type="evidence" value="ECO:0007669"/>
    <property type="project" value="TreeGrafter"/>
</dbReference>
<dbReference type="AlphaFoldDB" id="A0A9W9GKB6"/>
<dbReference type="SMART" id="SM00249">
    <property type="entry name" value="PHD"/>
    <property type="match status" value="1"/>
</dbReference>
<dbReference type="PANTHER" id="PTHR47636">
    <property type="entry name" value="TRANSCRIPTIONAL REGULATORY PROTEIN RCO1"/>
    <property type="match status" value="1"/>
</dbReference>
<evidence type="ECO:0000256" key="3">
    <source>
        <dbReference type="ARBA" id="ARBA00022833"/>
    </source>
</evidence>
<dbReference type="InterPro" id="IPR001965">
    <property type="entry name" value="Znf_PHD"/>
</dbReference>
<keyword evidence="1" id="KW-0479">Metal-binding</keyword>
<comment type="caution">
    <text evidence="6">The sequence shown here is derived from an EMBL/GenBank/DDBJ whole genome shotgun (WGS) entry which is preliminary data.</text>
</comment>
<dbReference type="EMBL" id="JAPQKL010000007">
    <property type="protein sequence ID" value="KAJ5121347.1"/>
    <property type="molecule type" value="Genomic_DNA"/>
</dbReference>
<dbReference type="OrthoDB" id="5876363at2759"/>
<accession>A0A9W9GKB6</accession>
<evidence type="ECO:0000313" key="7">
    <source>
        <dbReference type="Proteomes" id="UP001149079"/>
    </source>
</evidence>
<dbReference type="Pfam" id="PF00628">
    <property type="entry name" value="PHD"/>
    <property type="match status" value="1"/>
</dbReference>
<dbReference type="GeneID" id="81409222"/>
<sequence length="235" mass="26460">MFTNSNGQVIRCAKCGSRTYGNLCLRRPNPLPQRNKRRSKLLEQILNLRSLLLILLFHPKRRNLLSPPPRRPIVKCDYCACHWHVDCLPPPRAAPANPRKGWLCPNHVPSADMVSKNAFEDEVRPRRVRRPRNMALLDCDVIVPDDPDDSPFDEAGVPTGGVVLSFISAVKQDHAERERLKQKQELKRKCLDLTRRVTAEFFSTSGAGHLGSGPPGALTKKVGSRSRTLPQKKPK</sequence>
<evidence type="ECO:0000256" key="1">
    <source>
        <dbReference type="ARBA" id="ARBA00022723"/>
    </source>
</evidence>
<dbReference type="PANTHER" id="PTHR47636:SF1">
    <property type="entry name" value="TRANSCRIPTIONAL REGULATORY PROTEIN RCO1"/>
    <property type="match status" value="1"/>
</dbReference>
<proteinExistence type="predicted"/>
<reference evidence="6" key="1">
    <citation type="submission" date="2022-11" db="EMBL/GenBank/DDBJ databases">
        <authorList>
            <person name="Petersen C."/>
        </authorList>
    </citation>
    <scope>NUCLEOTIDE SEQUENCE</scope>
    <source>
        <strain evidence="6">IBT 22155</strain>
    </source>
</reference>
<evidence type="ECO:0000259" key="5">
    <source>
        <dbReference type="SMART" id="SM00249"/>
    </source>
</evidence>
<dbReference type="SUPFAM" id="SSF57903">
    <property type="entry name" value="FYVE/PHD zinc finger"/>
    <property type="match status" value="1"/>
</dbReference>
<dbReference type="GO" id="GO:0008270">
    <property type="term" value="F:zinc ion binding"/>
    <property type="evidence" value="ECO:0007669"/>
    <property type="project" value="UniProtKB-KW"/>
</dbReference>
<keyword evidence="2" id="KW-0863">Zinc-finger</keyword>
<dbReference type="InterPro" id="IPR019787">
    <property type="entry name" value="Znf_PHD-finger"/>
</dbReference>
<name>A0A9W9GKB6_9EURO</name>
<organism evidence="6 7">
    <name type="scientific">Penicillium bovifimosum</name>
    <dbReference type="NCBI Taxonomy" id="126998"/>
    <lineage>
        <taxon>Eukaryota</taxon>
        <taxon>Fungi</taxon>
        <taxon>Dikarya</taxon>
        <taxon>Ascomycota</taxon>
        <taxon>Pezizomycotina</taxon>
        <taxon>Eurotiomycetes</taxon>
        <taxon>Eurotiomycetidae</taxon>
        <taxon>Eurotiales</taxon>
        <taxon>Aspergillaceae</taxon>
        <taxon>Penicillium</taxon>
    </lineage>
</organism>
<dbReference type="InterPro" id="IPR013083">
    <property type="entry name" value="Znf_RING/FYVE/PHD"/>
</dbReference>
<dbReference type="InterPro" id="IPR011011">
    <property type="entry name" value="Znf_FYVE_PHD"/>
</dbReference>
<reference evidence="6" key="2">
    <citation type="journal article" date="2023" name="IMA Fungus">
        <title>Comparative genomic study of the Penicillium genus elucidates a diverse pangenome and 15 lateral gene transfer events.</title>
        <authorList>
            <person name="Petersen C."/>
            <person name="Sorensen T."/>
            <person name="Nielsen M.R."/>
            <person name="Sondergaard T.E."/>
            <person name="Sorensen J.L."/>
            <person name="Fitzpatrick D.A."/>
            <person name="Frisvad J.C."/>
            <person name="Nielsen K.L."/>
        </authorList>
    </citation>
    <scope>NUCLEOTIDE SEQUENCE</scope>
    <source>
        <strain evidence="6">IBT 22155</strain>
    </source>
</reference>
<protein>
    <submittedName>
        <fullName evidence="6">Zinc finger PHD-finger</fullName>
    </submittedName>
</protein>
<dbReference type="GO" id="GO:0006357">
    <property type="term" value="P:regulation of transcription by RNA polymerase II"/>
    <property type="evidence" value="ECO:0007669"/>
    <property type="project" value="TreeGrafter"/>
</dbReference>
<evidence type="ECO:0000313" key="6">
    <source>
        <dbReference type="EMBL" id="KAJ5121347.1"/>
    </source>
</evidence>
<dbReference type="Proteomes" id="UP001149079">
    <property type="component" value="Unassembled WGS sequence"/>
</dbReference>
<evidence type="ECO:0000256" key="4">
    <source>
        <dbReference type="SAM" id="MobiDB-lite"/>
    </source>
</evidence>